<dbReference type="Proteomes" id="UP000324222">
    <property type="component" value="Unassembled WGS sequence"/>
</dbReference>
<dbReference type="EMBL" id="VSRR010023441">
    <property type="protein sequence ID" value="MPC65495.1"/>
    <property type="molecule type" value="Genomic_DNA"/>
</dbReference>
<accession>A0A5B7H784</accession>
<evidence type="ECO:0000313" key="1">
    <source>
        <dbReference type="EMBL" id="MPC65495.1"/>
    </source>
</evidence>
<proteinExistence type="predicted"/>
<evidence type="ECO:0000313" key="2">
    <source>
        <dbReference type="Proteomes" id="UP000324222"/>
    </source>
</evidence>
<protein>
    <submittedName>
        <fullName evidence="1">Uncharacterized protein</fullName>
    </submittedName>
</protein>
<reference evidence="1 2" key="1">
    <citation type="submission" date="2019-05" db="EMBL/GenBank/DDBJ databases">
        <title>Another draft genome of Portunus trituberculatus and its Hox gene families provides insights of decapod evolution.</title>
        <authorList>
            <person name="Jeong J.-H."/>
            <person name="Song I."/>
            <person name="Kim S."/>
            <person name="Choi T."/>
            <person name="Kim D."/>
            <person name="Ryu S."/>
            <person name="Kim W."/>
        </authorList>
    </citation>
    <scope>NUCLEOTIDE SEQUENCE [LARGE SCALE GENOMIC DNA]</scope>
    <source>
        <tissue evidence="1">Muscle</tissue>
    </source>
</reference>
<dbReference type="AlphaFoldDB" id="A0A5B7H784"/>
<name>A0A5B7H784_PORTR</name>
<gene>
    <name evidence="1" type="ORF">E2C01_059629</name>
</gene>
<comment type="caution">
    <text evidence="1">The sequence shown here is derived from an EMBL/GenBank/DDBJ whole genome shotgun (WGS) entry which is preliminary data.</text>
</comment>
<organism evidence="1 2">
    <name type="scientific">Portunus trituberculatus</name>
    <name type="common">Swimming crab</name>
    <name type="synonym">Neptunus trituberculatus</name>
    <dbReference type="NCBI Taxonomy" id="210409"/>
    <lineage>
        <taxon>Eukaryota</taxon>
        <taxon>Metazoa</taxon>
        <taxon>Ecdysozoa</taxon>
        <taxon>Arthropoda</taxon>
        <taxon>Crustacea</taxon>
        <taxon>Multicrustacea</taxon>
        <taxon>Malacostraca</taxon>
        <taxon>Eumalacostraca</taxon>
        <taxon>Eucarida</taxon>
        <taxon>Decapoda</taxon>
        <taxon>Pleocyemata</taxon>
        <taxon>Brachyura</taxon>
        <taxon>Eubrachyura</taxon>
        <taxon>Portunoidea</taxon>
        <taxon>Portunidae</taxon>
        <taxon>Portuninae</taxon>
        <taxon>Portunus</taxon>
    </lineage>
</organism>
<keyword evidence="2" id="KW-1185">Reference proteome</keyword>
<sequence>MDIQAARLACGRSSFHDSFTSSFSTAAAKRNFKVLCSRDDCLADTCLTALHQRLVSVRSSEAPRTLLWGFRTENEASVRR</sequence>